<sequence length="380" mass="42525">MWHLIKYRFLQITRNRPMMFWALAFPMILGTLFYISFGNIGISATGDSDWDPVPVAVINKLETKSSGTFFADFLDAMNGSVLDIQDVKNEKDAKKKLENDEIFGIYYVKGIPSLTITKNGVSQSILTSLLNTYNQNAYLFKEIARTHPERLTDAVASLQTNGSFITEKSVSGKTLNPTVLYFFALIAYACMSGAYLSIEAVRDTQANLSPLGARRSITPYRKQFLIFIDMLVLIFIHFINVMILTFYVNYILDIDLGNNYLAILATNFMGSLIGICLGLMIGCIGKLTFSAKIGICTSTTLLTGFLSGLMFGNMKDVVEQNAPILNRINPAAVLSDAYYCISVYNDTLRYQRCMITLLIMSVLFLGIAFLGVRRERYDSI</sequence>
<dbReference type="PANTHER" id="PTHR43027:SF1">
    <property type="entry name" value="DOXORUBICIN RESISTANCE ABC TRANSPORTER PERMEASE PROTEIN DRRC-RELATED"/>
    <property type="match status" value="1"/>
</dbReference>
<evidence type="ECO:0000256" key="1">
    <source>
        <dbReference type="ARBA" id="ARBA00004141"/>
    </source>
</evidence>
<feature type="transmembrane region" description="Helical" evidence="5">
    <location>
        <begin position="179"/>
        <end position="198"/>
    </location>
</feature>
<evidence type="ECO:0000256" key="4">
    <source>
        <dbReference type="ARBA" id="ARBA00023136"/>
    </source>
</evidence>
<keyword evidence="4 5" id="KW-0472">Membrane</keyword>
<reference evidence="9 10" key="1">
    <citation type="submission" date="2018-08" db="EMBL/GenBank/DDBJ databases">
        <title>A genome reference for cultivated species of the human gut microbiota.</title>
        <authorList>
            <person name="Zou Y."/>
            <person name="Xue W."/>
            <person name="Luo G."/>
        </authorList>
    </citation>
    <scope>NUCLEOTIDE SEQUENCE [LARGE SCALE GENOMIC DNA]</scope>
    <source>
        <strain evidence="8 10">AF12-11</strain>
        <strain evidence="7 9">OM02-12</strain>
    </source>
</reference>
<dbReference type="PANTHER" id="PTHR43027">
    <property type="entry name" value="DOXORUBICIN RESISTANCE ABC TRANSPORTER PERMEASE PROTEIN DRRC-RELATED"/>
    <property type="match status" value="1"/>
</dbReference>
<feature type="transmembrane region" description="Helical" evidence="5">
    <location>
        <begin position="354"/>
        <end position="372"/>
    </location>
</feature>
<proteinExistence type="predicted"/>
<evidence type="ECO:0000313" key="10">
    <source>
        <dbReference type="Proteomes" id="UP000266376"/>
    </source>
</evidence>
<accession>A0A395XJZ6</accession>
<feature type="domain" description="ABC-2 type transporter transmembrane" evidence="6">
    <location>
        <begin position="18"/>
        <end position="370"/>
    </location>
</feature>
<dbReference type="Pfam" id="PF12698">
    <property type="entry name" value="ABC2_membrane_3"/>
    <property type="match status" value="1"/>
</dbReference>
<evidence type="ECO:0000256" key="3">
    <source>
        <dbReference type="ARBA" id="ARBA00022989"/>
    </source>
</evidence>
<feature type="transmembrane region" description="Helical" evidence="5">
    <location>
        <begin position="293"/>
        <end position="311"/>
    </location>
</feature>
<evidence type="ECO:0000256" key="5">
    <source>
        <dbReference type="SAM" id="Phobius"/>
    </source>
</evidence>
<dbReference type="Proteomes" id="UP000266376">
    <property type="component" value="Unassembled WGS sequence"/>
</dbReference>
<dbReference type="GO" id="GO:0016020">
    <property type="term" value="C:membrane"/>
    <property type="evidence" value="ECO:0007669"/>
    <property type="project" value="UniProtKB-SubCell"/>
</dbReference>
<dbReference type="EMBL" id="QSVQ01000005">
    <property type="protein sequence ID" value="RGO52064.1"/>
    <property type="molecule type" value="Genomic_DNA"/>
</dbReference>
<keyword evidence="9" id="KW-1185">Reference proteome</keyword>
<feature type="transmembrane region" description="Helical" evidence="5">
    <location>
        <begin position="260"/>
        <end position="281"/>
    </location>
</feature>
<dbReference type="RefSeq" id="WP_117613204.1">
    <property type="nucleotide sequence ID" value="NZ_QSVQ01000005.1"/>
</dbReference>
<gene>
    <name evidence="8" type="ORF">DWV67_09420</name>
    <name evidence="7" type="ORF">DXB12_05595</name>
</gene>
<feature type="transmembrane region" description="Helical" evidence="5">
    <location>
        <begin position="224"/>
        <end position="248"/>
    </location>
</feature>
<evidence type="ECO:0000313" key="9">
    <source>
        <dbReference type="Proteomes" id="UP000261055"/>
    </source>
</evidence>
<keyword evidence="3 5" id="KW-1133">Transmembrane helix</keyword>
<keyword evidence="2 5" id="KW-0812">Transmembrane</keyword>
<evidence type="ECO:0000313" key="8">
    <source>
        <dbReference type="EMBL" id="RGW52684.1"/>
    </source>
</evidence>
<dbReference type="AlphaFoldDB" id="A0A395XJZ6"/>
<evidence type="ECO:0000256" key="2">
    <source>
        <dbReference type="ARBA" id="ARBA00022692"/>
    </source>
</evidence>
<comment type="caution">
    <text evidence="8">The sequence shown here is derived from an EMBL/GenBank/DDBJ whole genome shotgun (WGS) entry which is preliminary data.</text>
</comment>
<dbReference type="EMBL" id="QSAJ01000021">
    <property type="protein sequence ID" value="RGW52684.1"/>
    <property type="molecule type" value="Genomic_DNA"/>
</dbReference>
<name>A0A395XJZ6_9FIRM</name>
<comment type="subcellular location">
    <subcellularLocation>
        <location evidence="1">Membrane</location>
        <topology evidence="1">Multi-pass membrane protein</topology>
    </subcellularLocation>
</comment>
<protein>
    <submittedName>
        <fullName evidence="8">ABC transporter permease</fullName>
    </submittedName>
</protein>
<dbReference type="InterPro" id="IPR013525">
    <property type="entry name" value="ABC2_TM"/>
</dbReference>
<evidence type="ECO:0000259" key="6">
    <source>
        <dbReference type="Pfam" id="PF12698"/>
    </source>
</evidence>
<feature type="transmembrane region" description="Helical" evidence="5">
    <location>
        <begin position="20"/>
        <end position="42"/>
    </location>
</feature>
<evidence type="ECO:0000313" key="7">
    <source>
        <dbReference type="EMBL" id="RGO52064.1"/>
    </source>
</evidence>
<organism evidence="8 10">
    <name type="scientific">Dorea formicigenerans</name>
    <dbReference type="NCBI Taxonomy" id="39486"/>
    <lineage>
        <taxon>Bacteria</taxon>
        <taxon>Bacillati</taxon>
        <taxon>Bacillota</taxon>
        <taxon>Clostridia</taxon>
        <taxon>Lachnospirales</taxon>
        <taxon>Lachnospiraceae</taxon>
        <taxon>Dorea</taxon>
    </lineage>
</organism>
<dbReference type="Proteomes" id="UP000261055">
    <property type="component" value="Unassembled WGS sequence"/>
</dbReference>
<dbReference type="GO" id="GO:0140359">
    <property type="term" value="F:ABC-type transporter activity"/>
    <property type="evidence" value="ECO:0007669"/>
    <property type="project" value="InterPro"/>
</dbReference>
<dbReference type="InterPro" id="IPR052902">
    <property type="entry name" value="ABC-2_transporter"/>
</dbReference>